<dbReference type="Pfam" id="PF22645">
    <property type="entry name" value="GKRP_SIS_N"/>
    <property type="match status" value="1"/>
</dbReference>
<dbReference type="EMBL" id="UAVL01000001">
    <property type="protein sequence ID" value="SQA59676.1"/>
    <property type="molecule type" value="Genomic_DNA"/>
</dbReference>
<dbReference type="NCBIfam" id="NF003915">
    <property type="entry name" value="PRK05441.1"/>
    <property type="match status" value="1"/>
</dbReference>
<feature type="domain" description="SIS" evidence="3">
    <location>
        <begin position="57"/>
        <end position="217"/>
    </location>
</feature>
<dbReference type="CDD" id="cd05007">
    <property type="entry name" value="SIS_Etherase"/>
    <property type="match status" value="1"/>
</dbReference>
<dbReference type="InterPro" id="IPR046348">
    <property type="entry name" value="SIS_dom_sf"/>
</dbReference>
<dbReference type="GO" id="GO:0046348">
    <property type="term" value="P:amino sugar catabolic process"/>
    <property type="evidence" value="ECO:0007669"/>
    <property type="project" value="InterPro"/>
</dbReference>
<evidence type="ECO:0000313" key="5">
    <source>
        <dbReference type="Proteomes" id="UP000251313"/>
    </source>
</evidence>
<keyword evidence="2" id="KW-0119">Carbohydrate metabolism</keyword>
<proteinExistence type="predicted"/>
<dbReference type="PROSITE" id="PS51464">
    <property type="entry name" value="SIS"/>
    <property type="match status" value="1"/>
</dbReference>
<dbReference type="EC" id="4.2.1.126" evidence="4"/>
<dbReference type="GO" id="GO:0016803">
    <property type="term" value="F:ether hydrolase activity"/>
    <property type="evidence" value="ECO:0007669"/>
    <property type="project" value="TreeGrafter"/>
</dbReference>
<dbReference type="InterPro" id="IPR001347">
    <property type="entry name" value="SIS_dom"/>
</dbReference>
<accession>A0AB38FQC3</accession>
<evidence type="ECO:0000259" key="3">
    <source>
        <dbReference type="PROSITE" id="PS51464"/>
    </source>
</evidence>
<dbReference type="Proteomes" id="UP000251313">
    <property type="component" value="Unassembled WGS sequence"/>
</dbReference>
<gene>
    <name evidence="4" type="primary">murQ_1</name>
    <name evidence="4" type="ORF">NCTC11967_00024</name>
</gene>
<evidence type="ECO:0000256" key="1">
    <source>
        <dbReference type="ARBA" id="ARBA00023239"/>
    </source>
</evidence>
<comment type="caution">
    <text evidence="4">The sequence shown here is derived from an EMBL/GenBank/DDBJ whole genome shotgun (WGS) entry which is preliminary data.</text>
</comment>
<dbReference type="InterPro" id="IPR040190">
    <property type="entry name" value="MURQ/GCKR"/>
</dbReference>
<dbReference type="GO" id="GO:0009254">
    <property type="term" value="P:peptidoglycan turnover"/>
    <property type="evidence" value="ECO:0007669"/>
    <property type="project" value="TreeGrafter"/>
</dbReference>
<dbReference type="SUPFAM" id="SSF53697">
    <property type="entry name" value="SIS domain"/>
    <property type="match status" value="1"/>
</dbReference>
<dbReference type="Gene3D" id="1.10.8.1080">
    <property type="match status" value="1"/>
</dbReference>
<evidence type="ECO:0000256" key="2">
    <source>
        <dbReference type="ARBA" id="ARBA00023277"/>
    </source>
</evidence>
<dbReference type="PANTHER" id="PTHR10088:SF4">
    <property type="entry name" value="GLUCOKINASE REGULATORY PROTEIN"/>
    <property type="match status" value="1"/>
</dbReference>
<reference evidence="4 5" key="1">
    <citation type="submission" date="2018-06" db="EMBL/GenBank/DDBJ databases">
        <authorList>
            <consortium name="Pathogen Informatics"/>
            <person name="Doyle S."/>
        </authorList>
    </citation>
    <scope>NUCLEOTIDE SEQUENCE [LARGE SCALE GENOMIC DNA]</scope>
    <source>
        <strain evidence="4 5">NCTC11967</strain>
    </source>
</reference>
<dbReference type="AlphaFoldDB" id="A0AB38FQC3"/>
<dbReference type="PANTHER" id="PTHR10088">
    <property type="entry name" value="GLUCOKINASE REGULATORY PROTEIN"/>
    <property type="match status" value="1"/>
</dbReference>
<dbReference type="InterPro" id="IPR005488">
    <property type="entry name" value="Etherase_MurQ"/>
</dbReference>
<dbReference type="Gene3D" id="3.40.50.10490">
    <property type="entry name" value="Glucose-6-phosphate isomerase like protein, domain 1"/>
    <property type="match status" value="1"/>
</dbReference>
<dbReference type="RefSeq" id="WP_038254625.1">
    <property type="nucleotide sequence ID" value="NZ_CAKMYC010000003.1"/>
</dbReference>
<evidence type="ECO:0000313" key="4">
    <source>
        <dbReference type="EMBL" id="SQA59676.1"/>
    </source>
</evidence>
<keyword evidence="1 4" id="KW-0456">Lyase</keyword>
<dbReference type="GO" id="GO:0016835">
    <property type="term" value="F:carbon-oxygen lyase activity"/>
    <property type="evidence" value="ECO:0007669"/>
    <property type="project" value="InterPro"/>
</dbReference>
<name>A0AB38FQC3_9ENTR</name>
<sequence length="302" mass="32008">MSIELTGSVTERRNVSTVDIDRLSTEDMLATINKEDKHIADAVASCLPAITRLVDNAAATLSRGGRVVLAGAGISGRAAVLAASEYAPGNHHQVLGLIAGGPQAMLETLEAAEKDYDLGVQNLSEVDFTANDMLIGLSVSGKTPWTWGALRHAWSLGARVAVISPDSESEAAQLADIVVAVPAGAEVIAGYGNPKAHLAQKMVLNMLMTGLAIRSGRVYSNLRVDVEGDSMRWQERQIAIVMEAGGCQRTEAKNALESCHYHCKTAILMVLTGQNAWEANALLAGHNGFVRLALRDAPVMTN</sequence>
<dbReference type="NCBIfam" id="NF009222">
    <property type="entry name" value="PRK12570.1"/>
    <property type="match status" value="1"/>
</dbReference>
<organism evidence="4 5">
    <name type="scientific">Yokenella regensburgei</name>
    <dbReference type="NCBI Taxonomy" id="158877"/>
    <lineage>
        <taxon>Bacteria</taxon>
        <taxon>Pseudomonadati</taxon>
        <taxon>Pseudomonadota</taxon>
        <taxon>Gammaproteobacteria</taxon>
        <taxon>Enterobacterales</taxon>
        <taxon>Enterobacteriaceae</taxon>
        <taxon>Yokenella</taxon>
    </lineage>
</organism>
<protein>
    <submittedName>
        <fullName evidence="4">N-acetylmuramic acid 6-phosphate etherase</fullName>
        <ecNumber evidence="4">4.2.1.126</ecNumber>
    </submittedName>
</protein>
<dbReference type="GO" id="GO:0097367">
    <property type="term" value="F:carbohydrate derivative binding"/>
    <property type="evidence" value="ECO:0007669"/>
    <property type="project" value="InterPro"/>
</dbReference>